<evidence type="ECO:0000313" key="2">
    <source>
        <dbReference type="Proteomes" id="UP000499080"/>
    </source>
</evidence>
<protein>
    <submittedName>
        <fullName evidence="1">Uncharacterized protein</fullName>
    </submittedName>
</protein>
<reference evidence="1 2" key="1">
    <citation type="journal article" date="2019" name="Sci. Rep.">
        <title>Orb-weaving spider Araneus ventricosus genome elucidates the spidroin gene catalogue.</title>
        <authorList>
            <person name="Kono N."/>
            <person name="Nakamura H."/>
            <person name="Ohtoshi R."/>
            <person name="Moran D.A.P."/>
            <person name="Shinohara A."/>
            <person name="Yoshida Y."/>
            <person name="Fujiwara M."/>
            <person name="Mori M."/>
            <person name="Tomita M."/>
            <person name="Arakawa K."/>
        </authorList>
    </citation>
    <scope>NUCLEOTIDE SEQUENCE [LARGE SCALE GENOMIC DNA]</scope>
</reference>
<keyword evidence="2" id="KW-1185">Reference proteome</keyword>
<organism evidence="1 2">
    <name type="scientific">Araneus ventricosus</name>
    <name type="common">Orbweaver spider</name>
    <name type="synonym">Epeira ventricosa</name>
    <dbReference type="NCBI Taxonomy" id="182803"/>
    <lineage>
        <taxon>Eukaryota</taxon>
        <taxon>Metazoa</taxon>
        <taxon>Ecdysozoa</taxon>
        <taxon>Arthropoda</taxon>
        <taxon>Chelicerata</taxon>
        <taxon>Arachnida</taxon>
        <taxon>Araneae</taxon>
        <taxon>Araneomorphae</taxon>
        <taxon>Entelegynae</taxon>
        <taxon>Araneoidea</taxon>
        <taxon>Araneidae</taxon>
        <taxon>Araneus</taxon>
    </lineage>
</organism>
<gene>
    <name evidence="1" type="ORF">AVEN_54507_1</name>
</gene>
<dbReference type="AlphaFoldDB" id="A0A4Y2EL43"/>
<dbReference type="EMBL" id="BGPR01000618">
    <property type="protein sequence ID" value="GBM28726.1"/>
    <property type="molecule type" value="Genomic_DNA"/>
</dbReference>
<name>A0A4Y2EL43_ARAVE</name>
<proteinExistence type="predicted"/>
<sequence>MYHKAQVELSPSCLGIQGQVKNGCQNSSRNPSSHGTTPPEGICPVNWNVGNSLTPLLCPPEKRDPANLFSGFSSTFLWHRC</sequence>
<comment type="caution">
    <text evidence="1">The sequence shown here is derived from an EMBL/GenBank/DDBJ whole genome shotgun (WGS) entry which is preliminary data.</text>
</comment>
<dbReference type="Proteomes" id="UP000499080">
    <property type="component" value="Unassembled WGS sequence"/>
</dbReference>
<accession>A0A4Y2EL43</accession>
<evidence type="ECO:0000313" key="1">
    <source>
        <dbReference type="EMBL" id="GBM28726.1"/>
    </source>
</evidence>